<dbReference type="InterPro" id="IPR017039">
    <property type="entry name" value="Virul_fac_BrkB"/>
</dbReference>
<feature type="transmembrane region" description="Helical" evidence="6">
    <location>
        <begin position="118"/>
        <end position="137"/>
    </location>
</feature>
<feature type="transmembrane region" description="Helical" evidence="6">
    <location>
        <begin position="611"/>
        <end position="633"/>
    </location>
</feature>
<evidence type="ECO:0000259" key="7">
    <source>
        <dbReference type="Pfam" id="PF14870"/>
    </source>
</evidence>
<dbReference type="Pfam" id="PF14870">
    <property type="entry name" value="PSII_BNR"/>
    <property type="match status" value="1"/>
</dbReference>
<evidence type="ECO:0000313" key="8">
    <source>
        <dbReference type="EMBL" id="BDA78620.1"/>
    </source>
</evidence>
<dbReference type="PANTHER" id="PTHR30213">
    <property type="entry name" value="INNER MEMBRANE PROTEIN YHJD"/>
    <property type="match status" value="1"/>
</dbReference>
<keyword evidence="5 6" id="KW-0472">Membrane</keyword>
<keyword evidence="9" id="KW-1185">Reference proteome</keyword>
<dbReference type="PANTHER" id="PTHR30213:SF0">
    <property type="entry name" value="UPF0761 MEMBRANE PROTEIN YIHY"/>
    <property type="match status" value="1"/>
</dbReference>
<evidence type="ECO:0000256" key="5">
    <source>
        <dbReference type="ARBA" id="ARBA00023136"/>
    </source>
</evidence>
<accession>A0ABN6KCF2</accession>
<protein>
    <recommendedName>
        <fullName evidence="7">Photosynthesis system II assembly factor Ycf48/Hcf136-like domain-containing protein</fullName>
    </recommendedName>
</protein>
<evidence type="ECO:0000256" key="2">
    <source>
        <dbReference type="ARBA" id="ARBA00022475"/>
    </source>
</evidence>
<dbReference type="SUPFAM" id="SSF110296">
    <property type="entry name" value="Oligoxyloglucan reducing end-specific cellobiohydrolase"/>
    <property type="match status" value="1"/>
</dbReference>
<keyword evidence="3 6" id="KW-0812">Transmembrane</keyword>
<dbReference type="RefSeq" id="WP_109019611.1">
    <property type="nucleotide sequence ID" value="NZ_AP025028.1"/>
</dbReference>
<dbReference type="InterPro" id="IPR028203">
    <property type="entry name" value="PSII_CF48-like_dom"/>
</dbReference>
<dbReference type="InterPro" id="IPR015943">
    <property type="entry name" value="WD40/YVTN_repeat-like_dom_sf"/>
</dbReference>
<gene>
    <name evidence="8" type="ORF">LPTSP3_g15500</name>
</gene>
<comment type="subcellular location">
    <subcellularLocation>
        <location evidence="1">Cell membrane</location>
        <topology evidence="1">Multi-pass membrane protein</topology>
    </subcellularLocation>
</comment>
<name>A0ABN6KCF2_9LEPT</name>
<dbReference type="Gene3D" id="2.130.10.10">
    <property type="entry name" value="YVTN repeat-like/Quinoprotein amine dehydrogenase"/>
    <property type="match status" value="1"/>
</dbReference>
<feature type="transmembrane region" description="Helical" evidence="6">
    <location>
        <begin position="577"/>
        <end position="599"/>
    </location>
</feature>
<feature type="domain" description="Photosynthesis system II assembly factor Ycf48/Hcf136-like" evidence="7">
    <location>
        <begin position="372"/>
        <end position="453"/>
    </location>
</feature>
<keyword evidence="4 6" id="KW-1133">Transmembrane helix</keyword>
<evidence type="ECO:0000256" key="4">
    <source>
        <dbReference type="ARBA" id="ARBA00022989"/>
    </source>
</evidence>
<proteinExistence type="predicted"/>
<feature type="transmembrane region" description="Helical" evidence="6">
    <location>
        <begin position="539"/>
        <end position="565"/>
    </location>
</feature>
<evidence type="ECO:0000256" key="3">
    <source>
        <dbReference type="ARBA" id="ARBA00022692"/>
    </source>
</evidence>
<evidence type="ECO:0000256" key="6">
    <source>
        <dbReference type="SAM" id="Phobius"/>
    </source>
</evidence>
<sequence>MNTIPAHPLLIKITTIPETPGWKRKLILSLRILLVSIHRFTVDDCLMKASGLAYTTIVTLVPTLTVAFALLTVASGIQTRQDEIFHDVNSFLLKNNIQFDITPYWETLSDIINTASQIGAIGFIVFIFSATAVLRSLEKTFHSIWRIESHRSFINKFVFYFFLITFGPLIFVVGKGISDKISDAIRPPHLKSIVYTQDGKIWVAGDKGNIGTITDLKEDIRFIPQDAVDYENMLCVDFNSIETGTCKKPNIYKENFFRIRSSGNYLYTISEEGSFLFSYDLGKKWNLHSFKNIFIKDFGISDEKTVFILTEDTRTLRYDIGSKLQELKKFTDKSITPVKVRFFTDLDGFILDKEGRLWRTTDGGSNFTFQVISKKTLNDIFFLDRSTGFVVGDNGAIFRSKDGGNTWQDFNHKKHSYERVWMFKSPKIQDYDLFVLNSLGDILISEDEGNSWSIAYKSKGGDILDLIHLSKQELPTNDKAGAETTDPAEADQHGEEISQLNEGMLGIVGVGEYKKLIRIENDSKGNTVWKKYQGGAKVFSLYFLFQIILPLTTVWLFFLMLYTLIPNTKVPLKAASIGAAITGIILILFFWGFINIYITSFTEKTMLIYKALAAIPIFLLTIYCFGLIVLFGAEVTATLQFPDRYLLPSHPFEDIDTFVKHEFYHAIRFMANVYDYQDKKGKLLSVSELNKKMMIPTKDLSFIQSALEKADFISISDKGKISPVKLKEQITLLDLYNETVSFTLGAPPDPSTGLSKVGIELQSIESGLKEKLGSINLKQLLA</sequence>
<dbReference type="EMBL" id="AP025028">
    <property type="protein sequence ID" value="BDA78620.1"/>
    <property type="molecule type" value="Genomic_DNA"/>
</dbReference>
<organism evidence="8 9">
    <name type="scientific">Leptospira kobayashii</name>
    <dbReference type="NCBI Taxonomy" id="1917830"/>
    <lineage>
        <taxon>Bacteria</taxon>
        <taxon>Pseudomonadati</taxon>
        <taxon>Spirochaetota</taxon>
        <taxon>Spirochaetia</taxon>
        <taxon>Leptospirales</taxon>
        <taxon>Leptospiraceae</taxon>
        <taxon>Leptospira</taxon>
    </lineage>
</organism>
<feature type="transmembrane region" description="Helical" evidence="6">
    <location>
        <begin position="52"/>
        <end position="74"/>
    </location>
</feature>
<reference evidence="8 9" key="1">
    <citation type="submission" date="2021-08" db="EMBL/GenBank/DDBJ databases">
        <title>Complete genome sequence of Leptospira kobayashii strain E30.</title>
        <authorList>
            <person name="Nakao R."/>
            <person name="Nakamura S."/>
            <person name="Masuzawa T."/>
            <person name="Koizumi N."/>
        </authorList>
    </citation>
    <scope>NUCLEOTIDE SEQUENCE [LARGE SCALE GENOMIC DNA]</scope>
    <source>
        <strain evidence="8 9">E30</strain>
    </source>
</reference>
<dbReference type="Proteomes" id="UP000245263">
    <property type="component" value="Chromosome 1"/>
</dbReference>
<evidence type="ECO:0000256" key="1">
    <source>
        <dbReference type="ARBA" id="ARBA00004651"/>
    </source>
</evidence>
<dbReference type="Pfam" id="PF03631">
    <property type="entry name" value="Virul_fac_BrkB"/>
    <property type="match status" value="2"/>
</dbReference>
<feature type="transmembrane region" description="Helical" evidence="6">
    <location>
        <begin position="157"/>
        <end position="177"/>
    </location>
</feature>
<evidence type="ECO:0000313" key="9">
    <source>
        <dbReference type="Proteomes" id="UP000245263"/>
    </source>
</evidence>
<keyword evidence="2" id="KW-1003">Cell membrane</keyword>